<evidence type="ECO:0000313" key="6">
    <source>
        <dbReference type="EMBL" id="CAB4829012.1"/>
    </source>
</evidence>
<evidence type="ECO:0000256" key="1">
    <source>
        <dbReference type="ARBA" id="ARBA00006484"/>
    </source>
</evidence>
<dbReference type="EMBL" id="CAFBIY010000337">
    <property type="protein sequence ID" value="CAB4853778.1"/>
    <property type="molecule type" value="Genomic_DNA"/>
</dbReference>
<dbReference type="Gene3D" id="3.40.50.720">
    <property type="entry name" value="NAD(P)-binding Rossmann-like Domain"/>
    <property type="match status" value="1"/>
</dbReference>
<reference evidence="7" key="1">
    <citation type="submission" date="2020-05" db="EMBL/GenBank/DDBJ databases">
        <authorList>
            <person name="Chiriac C."/>
            <person name="Salcher M."/>
            <person name="Ghai R."/>
            <person name="Kavagutti S V."/>
        </authorList>
    </citation>
    <scope>NUCLEOTIDE SEQUENCE</scope>
</reference>
<dbReference type="EMBL" id="CAFBMT010000007">
    <property type="protein sequence ID" value="CAB4933178.1"/>
    <property type="molecule type" value="Genomic_DNA"/>
</dbReference>
<dbReference type="GO" id="GO:0016616">
    <property type="term" value="F:oxidoreductase activity, acting on the CH-OH group of donors, NAD or NADP as acceptor"/>
    <property type="evidence" value="ECO:0007669"/>
    <property type="project" value="UniProtKB-ARBA"/>
</dbReference>
<dbReference type="InterPro" id="IPR057326">
    <property type="entry name" value="KR_dom"/>
</dbReference>
<dbReference type="AlphaFoldDB" id="A0A6J7CAH2"/>
<dbReference type="EMBL" id="CAESGF010000038">
    <property type="protein sequence ID" value="CAB4365621.1"/>
    <property type="molecule type" value="Genomic_DNA"/>
</dbReference>
<dbReference type="CDD" id="cd05233">
    <property type="entry name" value="SDR_c"/>
    <property type="match status" value="1"/>
</dbReference>
<dbReference type="SUPFAM" id="SSF51735">
    <property type="entry name" value="NAD(P)-binding Rossmann-fold domains"/>
    <property type="match status" value="1"/>
</dbReference>
<dbReference type="NCBIfam" id="NF005559">
    <property type="entry name" value="PRK07231.1"/>
    <property type="match status" value="1"/>
</dbReference>
<dbReference type="PANTHER" id="PTHR42760:SF115">
    <property type="entry name" value="3-OXOACYL-[ACYL-CARRIER-PROTEIN] REDUCTASE FABG"/>
    <property type="match status" value="1"/>
</dbReference>
<dbReference type="FunFam" id="3.40.50.720:FF:000084">
    <property type="entry name" value="Short-chain dehydrogenase reductase"/>
    <property type="match status" value="1"/>
</dbReference>
<dbReference type="EMBL" id="CAEZYF010000005">
    <property type="protein sequence ID" value="CAB4716399.1"/>
    <property type="molecule type" value="Genomic_DNA"/>
</dbReference>
<dbReference type="Pfam" id="PF13561">
    <property type="entry name" value="adh_short_C2"/>
    <property type="match status" value="1"/>
</dbReference>
<dbReference type="PANTHER" id="PTHR42760">
    <property type="entry name" value="SHORT-CHAIN DEHYDROGENASES/REDUCTASES FAMILY MEMBER"/>
    <property type="match status" value="1"/>
</dbReference>
<dbReference type="SMART" id="SM00822">
    <property type="entry name" value="PKS_KR"/>
    <property type="match status" value="1"/>
</dbReference>
<keyword evidence="2" id="KW-0560">Oxidoreductase</keyword>
<dbReference type="EMBL" id="CAFBOL010000124">
    <property type="protein sequence ID" value="CAB5014426.1"/>
    <property type="molecule type" value="Genomic_DNA"/>
</dbReference>
<accession>A0A6J7CAH2</accession>
<comment type="similarity">
    <text evidence="1">Belongs to the short-chain dehydrogenases/reductases (SDR) family.</text>
</comment>
<evidence type="ECO:0000256" key="2">
    <source>
        <dbReference type="ARBA" id="ARBA00023002"/>
    </source>
</evidence>
<name>A0A6J7CAH2_9ZZZZ</name>
<evidence type="ECO:0000313" key="9">
    <source>
        <dbReference type="EMBL" id="CAB5014426.1"/>
    </source>
</evidence>
<sequence>MSYDLAPMVTAPTPNSPVGQLAGRRVIITGAARGIGAAIAATFAEQGARLALLDLDGDECRRTAARLDATSFAVDLSDPVSATSVTSEAIASLGGVDVLVNNAGILLFAPLLDITVADWDRTFDVNVRSMLLTTQVVAKAMITASTGGSIVNMASMGGKVGAPTQAHYAASKAAVISLTRVSAMELGPHGIRVNCICPGYVLTEMGAATRTPEMVAQWSSLSPLGRCAQPEEVADMALFLGSDQGRYCTGQAMNVSGGMVMH</sequence>
<dbReference type="PRINTS" id="PR00080">
    <property type="entry name" value="SDRFAMILY"/>
</dbReference>
<evidence type="ECO:0000313" key="4">
    <source>
        <dbReference type="EMBL" id="CAB4365621.1"/>
    </source>
</evidence>
<dbReference type="InterPro" id="IPR036291">
    <property type="entry name" value="NAD(P)-bd_dom_sf"/>
</dbReference>
<proteinExistence type="inferred from homology"/>
<evidence type="ECO:0000313" key="7">
    <source>
        <dbReference type="EMBL" id="CAB4853778.1"/>
    </source>
</evidence>
<gene>
    <name evidence="5" type="ORF">UFOPK2656_01000</name>
    <name evidence="6" type="ORF">UFOPK3099_01912</name>
    <name evidence="7" type="ORF">UFOPK3267_03316</name>
    <name evidence="8" type="ORF">UFOPK3651_01624</name>
    <name evidence="9" type="ORF">UFOPK3931_02987</name>
    <name evidence="4" type="ORF">UFOPK4189_03363</name>
</gene>
<protein>
    <submittedName>
        <fullName evidence="7">Unannotated protein</fullName>
    </submittedName>
</protein>
<dbReference type="PRINTS" id="PR00081">
    <property type="entry name" value="GDHRDH"/>
</dbReference>
<organism evidence="7">
    <name type="scientific">freshwater metagenome</name>
    <dbReference type="NCBI Taxonomy" id="449393"/>
    <lineage>
        <taxon>unclassified sequences</taxon>
        <taxon>metagenomes</taxon>
        <taxon>ecological metagenomes</taxon>
    </lineage>
</organism>
<dbReference type="InterPro" id="IPR002347">
    <property type="entry name" value="SDR_fam"/>
</dbReference>
<evidence type="ECO:0000259" key="3">
    <source>
        <dbReference type="SMART" id="SM00822"/>
    </source>
</evidence>
<evidence type="ECO:0000313" key="8">
    <source>
        <dbReference type="EMBL" id="CAB4933178.1"/>
    </source>
</evidence>
<evidence type="ECO:0000313" key="5">
    <source>
        <dbReference type="EMBL" id="CAB4716399.1"/>
    </source>
</evidence>
<dbReference type="EMBL" id="CAFAAV010000162">
    <property type="protein sequence ID" value="CAB4829012.1"/>
    <property type="molecule type" value="Genomic_DNA"/>
</dbReference>
<feature type="domain" description="Ketoreductase" evidence="3">
    <location>
        <begin position="24"/>
        <end position="199"/>
    </location>
</feature>